<dbReference type="OrthoDB" id="9808633at2"/>
<keyword evidence="3" id="KW-0997">Cell inner membrane</keyword>
<dbReference type="GO" id="GO:0016746">
    <property type="term" value="F:acyltransferase activity"/>
    <property type="evidence" value="ECO:0007669"/>
    <property type="project" value="UniProtKB-KW"/>
</dbReference>
<keyword evidence="5" id="KW-0472">Membrane</keyword>
<sequence length="295" mass="34499">MATEWEGKSKGTVLGYKLYIFFLNTFGLGTAYFILRFVVFYYFLFSFKSSRGIYYYFKRRLKYSTSKSIASIYKSYYMLGRVLTDRVAISTSFRDKYNYTHDGIEHIDHLLQQNKGGILISGHIGNFEVSHYFLENRYSISKIFMVTTHAEHENIKEYMDGIVAKSSMEFIVVQEDMSHIFEIHAALDQGGLVVFTGDRYLPGSKTLKQDFLGAEADFPLGPYLLATRLKVPVLFVYVMKGPKKEYHLYAKKAIAKARDPQALLKEFTQSMEWILKKYPLQWFNYFDFWKDGLKK</sequence>
<keyword evidence="6 7" id="KW-0012">Acyltransferase</keyword>
<evidence type="ECO:0000256" key="4">
    <source>
        <dbReference type="ARBA" id="ARBA00022679"/>
    </source>
</evidence>
<gene>
    <name evidence="7" type="ORF">CJ263_06050</name>
</gene>
<dbReference type="GO" id="GO:0005886">
    <property type="term" value="C:plasma membrane"/>
    <property type="evidence" value="ECO:0007669"/>
    <property type="project" value="UniProtKB-SubCell"/>
</dbReference>
<evidence type="ECO:0000313" key="7">
    <source>
        <dbReference type="EMBL" id="ASV29814.1"/>
    </source>
</evidence>
<dbReference type="InterPro" id="IPR004960">
    <property type="entry name" value="LipA_acyltrans"/>
</dbReference>
<dbReference type="Proteomes" id="UP000215244">
    <property type="component" value="Chromosome"/>
</dbReference>
<evidence type="ECO:0000313" key="8">
    <source>
        <dbReference type="Proteomes" id="UP000215244"/>
    </source>
</evidence>
<protein>
    <submittedName>
        <fullName evidence="7">Lipid A biosynthesis acyltransferase</fullName>
    </submittedName>
</protein>
<comment type="subcellular location">
    <subcellularLocation>
        <location evidence="1">Cell inner membrane</location>
    </subcellularLocation>
</comment>
<proteinExistence type="predicted"/>
<accession>A0A223V327</accession>
<evidence type="ECO:0000256" key="3">
    <source>
        <dbReference type="ARBA" id="ARBA00022519"/>
    </source>
</evidence>
<keyword evidence="2" id="KW-1003">Cell membrane</keyword>
<dbReference type="GO" id="GO:0009247">
    <property type="term" value="P:glycolipid biosynthetic process"/>
    <property type="evidence" value="ECO:0007669"/>
    <property type="project" value="UniProtKB-ARBA"/>
</dbReference>
<dbReference type="KEGG" id="marb:CJ263_06050"/>
<reference evidence="7 8" key="1">
    <citation type="submission" date="2017-08" db="EMBL/GenBank/DDBJ databases">
        <title>The complete genome sequence of Maribacter sp. B1, isolated from deep-sea sediment.</title>
        <authorList>
            <person name="Wu Y.-H."/>
            <person name="Cheng H."/>
            <person name="Xu X.-W."/>
        </authorList>
    </citation>
    <scope>NUCLEOTIDE SEQUENCE [LARGE SCALE GENOMIC DNA]</scope>
    <source>
        <strain evidence="7 8">B1</strain>
    </source>
</reference>
<dbReference type="PANTHER" id="PTHR30606">
    <property type="entry name" value="LIPID A BIOSYNTHESIS LAUROYL ACYLTRANSFERASE"/>
    <property type="match status" value="1"/>
</dbReference>
<evidence type="ECO:0000256" key="6">
    <source>
        <dbReference type="ARBA" id="ARBA00023315"/>
    </source>
</evidence>
<evidence type="ECO:0000256" key="1">
    <source>
        <dbReference type="ARBA" id="ARBA00004533"/>
    </source>
</evidence>
<dbReference type="PANTHER" id="PTHR30606:SF10">
    <property type="entry name" value="PHOSPHATIDYLINOSITOL MANNOSIDE ACYLTRANSFERASE"/>
    <property type="match status" value="1"/>
</dbReference>
<name>A0A223V327_9FLAO</name>
<evidence type="ECO:0000256" key="5">
    <source>
        <dbReference type="ARBA" id="ARBA00023136"/>
    </source>
</evidence>
<evidence type="ECO:0000256" key="2">
    <source>
        <dbReference type="ARBA" id="ARBA00022475"/>
    </source>
</evidence>
<dbReference type="RefSeq" id="WP_094996437.1">
    <property type="nucleotide sequence ID" value="NZ_BMJL01000009.1"/>
</dbReference>
<organism evidence="7 8">
    <name type="scientific">Maribacter cobaltidurans</name>
    <dbReference type="NCBI Taxonomy" id="1178778"/>
    <lineage>
        <taxon>Bacteria</taxon>
        <taxon>Pseudomonadati</taxon>
        <taxon>Bacteroidota</taxon>
        <taxon>Flavobacteriia</taxon>
        <taxon>Flavobacteriales</taxon>
        <taxon>Flavobacteriaceae</taxon>
        <taxon>Maribacter</taxon>
    </lineage>
</organism>
<dbReference type="AlphaFoldDB" id="A0A223V327"/>
<dbReference type="Pfam" id="PF03279">
    <property type="entry name" value="Lip_A_acyltrans"/>
    <property type="match status" value="1"/>
</dbReference>
<dbReference type="CDD" id="cd07984">
    <property type="entry name" value="LPLAT_LABLAT-like"/>
    <property type="match status" value="1"/>
</dbReference>
<dbReference type="EMBL" id="CP022957">
    <property type="protein sequence ID" value="ASV29814.1"/>
    <property type="molecule type" value="Genomic_DNA"/>
</dbReference>
<keyword evidence="4 7" id="KW-0808">Transferase</keyword>
<keyword evidence="8" id="KW-1185">Reference proteome</keyword>